<dbReference type="Pfam" id="PF04489">
    <property type="entry name" value="DUF570"/>
    <property type="match status" value="1"/>
</dbReference>
<dbReference type="GeneID" id="16747403"/>
<dbReference type="Proteomes" id="UP000243849">
    <property type="component" value="Segment"/>
</dbReference>
<proteinExistence type="inferred from homology"/>
<dbReference type="RefSeq" id="YP_008492953.1">
    <property type="nucleotide sequence ID" value="NC_022233.1"/>
</dbReference>
<accession>U3GV66</accession>
<evidence type="ECO:0000313" key="3">
    <source>
        <dbReference type="Proteomes" id="UP000243849"/>
    </source>
</evidence>
<dbReference type="InterPro" id="IPR007578">
    <property type="entry name" value="Herpes_U10"/>
</dbReference>
<evidence type="ECO:0000256" key="1">
    <source>
        <dbReference type="ARBA" id="ARBA00009338"/>
    </source>
</evidence>
<sequence length="468" mass="54075">MDTVFLNCKKILKKKYSKKFSYTIYEQRQRRDIMFVKGSKQYYHIHMSNVVQQFHVTEVPHNGIYIATKGFIDMRALLIDTGKYFSAGDLIISWISTTLPRTFMPEELYFLVVTPIDSNVVMNPTVTKGGWIAGTISYRKELLSTVSNTTGFFHRCLMLPFVPSKIPSYFMKVNMFRGDIFPPSDRTGKATIIKCTENSYAIKIENIKWHRQYKDTSRKELQSVFRAHFFGTWINPPKKHHMYIRFRNNVKCPCDGHILHINVEQMIFFPDSNFVKGSVATAACEQTPLYFDMRALPSNLTARFDINSKASVYPLIFSSNPRLLFTGDAFNTMNSDLHHPNLYEATIYAPYDINFYPTCYHTITYPITYETNNIFNFLISGIPSDGHFETQFGVWSENRLLAITLRSTSPNFLLIQGTPIAKLYLVHKTLKINTPHNPLCMQCFNVMDNFFVGNIKLPKENFPCCNSA</sequence>
<keyword evidence="3" id="KW-1185">Reference proteome</keyword>
<gene>
    <name evidence="2" type="primary">U10</name>
</gene>
<name>U3GV66_9BETA</name>
<dbReference type="EMBL" id="KF017583">
    <property type="protein sequence ID" value="AGT99208.1"/>
    <property type="molecule type" value="Genomic_DNA"/>
</dbReference>
<reference evidence="2 3" key="1">
    <citation type="submission" date="2013-05" db="EMBL/GenBank/DDBJ databases">
        <title>Genome organization and molecular characterization of porcine cytomegalovirus.</title>
        <authorList>
            <person name="Gu W."/>
            <person name="Zhou L."/>
            <person name="Ge X."/>
            <person name="Guo X."/>
            <person name="Yang H."/>
        </authorList>
    </citation>
    <scope>NUCLEOTIDE SEQUENCE [LARGE SCALE GENOMIC DNA]</scope>
    <source>
        <strain evidence="2 3">BJ09</strain>
    </source>
</reference>
<dbReference type="KEGG" id="vg:16747403"/>
<dbReference type="OrthoDB" id="2359at10239"/>
<organism evidence="2 3">
    <name type="scientific">Suid betaherpesvirus 2</name>
    <dbReference type="NCBI Taxonomy" id="1608255"/>
    <lineage>
        <taxon>Viruses</taxon>
        <taxon>Duplodnaviria</taxon>
        <taxon>Heunggongvirae</taxon>
        <taxon>Peploviricota</taxon>
        <taxon>Herviviricetes</taxon>
        <taxon>Herpesvirales</taxon>
        <taxon>Orthoherpesviridae</taxon>
        <taxon>Betaherpesvirinae</taxon>
        <taxon>Roseolovirus</taxon>
        <taxon>Roseolovirus suidbeta2</taxon>
    </lineage>
</organism>
<protein>
    <submittedName>
        <fullName evidence="2">IE protein</fullName>
    </submittedName>
</protein>
<evidence type="ECO:0000313" key="2">
    <source>
        <dbReference type="EMBL" id="AGT99208.1"/>
    </source>
</evidence>
<comment type="similarity">
    <text evidence="1">Belongs to the herpesviridae U10 family.</text>
</comment>